<reference evidence="2 3" key="1">
    <citation type="submission" date="2023-07" db="EMBL/GenBank/DDBJ databases">
        <title>Functional and genomic diversity of the sorghum phyllosphere microbiome.</title>
        <authorList>
            <person name="Shade A."/>
        </authorList>
    </citation>
    <scope>NUCLEOTIDE SEQUENCE [LARGE SCALE GENOMIC DNA]</scope>
    <source>
        <strain evidence="2 3">SORGH_AS_1064</strain>
    </source>
</reference>
<dbReference type="EMBL" id="JAUTAL010000001">
    <property type="protein sequence ID" value="MDQ1095679.1"/>
    <property type="molecule type" value="Genomic_DNA"/>
</dbReference>
<dbReference type="Proteomes" id="UP001225072">
    <property type="component" value="Unassembled WGS sequence"/>
</dbReference>
<sequence length="380" mass="43752">MNNKEFNFQKGYIFSKHIPEEMSHFDRVFDVFKDLLTHTSGDIEEAFEWLDMLDQEYDIFTDEYTLEDFEEDLRKRGYIREEIDEEDGNTGTGRGKNVLTPKLESALREYALDQIFGKLKKSGIGNHRTSKTGIGDEKDGDHRSFQYGDDLSLVNMTESLKNAQVNNGIGDLQLTEDDLIVEETRHKAQMSTVLMIDISHSMILYGEDRITPAKKVAMALVELIHRKYPKDSIDIIVFGNEAWPIKIKDLPYLKVGPYHTNTVAGLELAMDILRRKRNTNKQIFMITDGKPSCIQLPTGEFYMNSVGLDQMIVSQCLNRAAQARKLKIPITTFMIAQDPYLRKFVEEFTEQNQGKAFLTGLSGLGQMIFEDYEKNRKRRI</sequence>
<keyword evidence="3" id="KW-1185">Reference proteome</keyword>
<protein>
    <submittedName>
        <fullName evidence="2">Ca-activated chloride channel family protein</fullName>
    </submittedName>
</protein>
<dbReference type="RefSeq" id="WP_307446819.1">
    <property type="nucleotide sequence ID" value="NZ_JAUTAL010000001.1"/>
</dbReference>
<dbReference type="CDD" id="cd00198">
    <property type="entry name" value="vWFA"/>
    <property type="match status" value="1"/>
</dbReference>
<dbReference type="Pfam" id="PF13519">
    <property type="entry name" value="VWA_2"/>
    <property type="match status" value="1"/>
</dbReference>
<dbReference type="InterPro" id="IPR036465">
    <property type="entry name" value="vWFA_dom_sf"/>
</dbReference>
<comment type="caution">
    <text evidence="2">The sequence shown here is derived from an EMBL/GenBank/DDBJ whole genome shotgun (WGS) entry which is preliminary data.</text>
</comment>
<dbReference type="SUPFAM" id="SSF53300">
    <property type="entry name" value="vWA-like"/>
    <property type="match status" value="1"/>
</dbReference>
<dbReference type="Gene3D" id="3.40.50.410">
    <property type="entry name" value="von Willebrand factor, type A domain"/>
    <property type="match status" value="1"/>
</dbReference>
<accession>A0ABU0TF45</accession>
<name>A0ABU0TF45_9FLAO</name>
<dbReference type="InterPro" id="IPR002035">
    <property type="entry name" value="VWF_A"/>
</dbReference>
<gene>
    <name evidence="2" type="ORF">QE404_000826</name>
</gene>
<evidence type="ECO:0000313" key="2">
    <source>
        <dbReference type="EMBL" id="MDQ1095679.1"/>
    </source>
</evidence>
<evidence type="ECO:0000259" key="1">
    <source>
        <dbReference type="Pfam" id="PF13519"/>
    </source>
</evidence>
<proteinExistence type="predicted"/>
<evidence type="ECO:0000313" key="3">
    <source>
        <dbReference type="Proteomes" id="UP001225072"/>
    </source>
</evidence>
<feature type="domain" description="VWFA" evidence="1">
    <location>
        <begin position="192"/>
        <end position="290"/>
    </location>
</feature>
<organism evidence="2 3">
    <name type="scientific">Chryseobacterium camelliae</name>
    <dbReference type="NCBI Taxonomy" id="1265445"/>
    <lineage>
        <taxon>Bacteria</taxon>
        <taxon>Pseudomonadati</taxon>
        <taxon>Bacteroidota</taxon>
        <taxon>Flavobacteriia</taxon>
        <taxon>Flavobacteriales</taxon>
        <taxon>Weeksellaceae</taxon>
        <taxon>Chryseobacterium group</taxon>
        <taxon>Chryseobacterium</taxon>
    </lineage>
</organism>